<dbReference type="AlphaFoldDB" id="A0A8S2EAQ8"/>
<evidence type="ECO:0000256" key="7">
    <source>
        <dbReference type="PROSITE-ProRule" id="PRU00124"/>
    </source>
</evidence>
<evidence type="ECO:0000313" key="8">
    <source>
        <dbReference type="EMBL" id="CAF1108624.1"/>
    </source>
</evidence>
<dbReference type="SMART" id="SM00192">
    <property type="entry name" value="LDLa"/>
    <property type="match status" value="2"/>
</dbReference>
<comment type="caution">
    <text evidence="7">Lacks conserved residue(s) required for the propagation of feature annotation.</text>
</comment>
<feature type="disulfide bond" evidence="7">
    <location>
        <begin position="47"/>
        <end position="62"/>
    </location>
</feature>
<keyword evidence="4" id="KW-1133">Transmembrane helix</keyword>
<protein>
    <submittedName>
        <fullName evidence="8">Uncharacterized protein</fullName>
    </submittedName>
</protein>
<dbReference type="SUPFAM" id="SSF57424">
    <property type="entry name" value="LDL receptor-like module"/>
    <property type="match status" value="2"/>
</dbReference>
<keyword evidence="2" id="KW-0812">Transmembrane</keyword>
<evidence type="ECO:0000256" key="5">
    <source>
        <dbReference type="ARBA" id="ARBA00023136"/>
    </source>
</evidence>
<dbReference type="GO" id="GO:0016192">
    <property type="term" value="P:vesicle-mediated transport"/>
    <property type="evidence" value="ECO:0007669"/>
    <property type="project" value="UniProtKB-ARBA"/>
</dbReference>
<dbReference type="CDD" id="cd00112">
    <property type="entry name" value="LDLa"/>
    <property type="match status" value="1"/>
</dbReference>
<evidence type="ECO:0000256" key="6">
    <source>
        <dbReference type="ARBA" id="ARBA00023157"/>
    </source>
</evidence>
<evidence type="ECO:0000256" key="4">
    <source>
        <dbReference type="ARBA" id="ARBA00022989"/>
    </source>
</evidence>
<evidence type="ECO:0000313" key="10">
    <source>
        <dbReference type="Proteomes" id="UP000677228"/>
    </source>
</evidence>
<dbReference type="Gene3D" id="4.10.400.10">
    <property type="entry name" value="Low-density Lipoprotein Receptor"/>
    <property type="match status" value="1"/>
</dbReference>
<feature type="disulfide bond" evidence="7">
    <location>
        <begin position="70"/>
        <end position="82"/>
    </location>
</feature>
<keyword evidence="3" id="KW-0677">Repeat</keyword>
<dbReference type="PROSITE" id="PS50068">
    <property type="entry name" value="LDLRA_2"/>
    <property type="match status" value="2"/>
</dbReference>
<comment type="caution">
    <text evidence="8">The sequence shown here is derived from an EMBL/GenBank/DDBJ whole genome shotgun (WGS) entry which is preliminary data.</text>
</comment>
<feature type="disulfide bond" evidence="7">
    <location>
        <begin position="77"/>
        <end position="95"/>
    </location>
</feature>
<dbReference type="Proteomes" id="UP000682733">
    <property type="component" value="Unassembled WGS sequence"/>
</dbReference>
<proteinExistence type="predicted"/>
<dbReference type="InterPro" id="IPR036055">
    <property type="entry name" value="LDL_receptor-like_sf"/>
</dbReference>
<dbReference type="PANTHER" id="PTHR24270">
    <property type="entry name" value="LOW-DENSITY LIPOPROTEIN RECEPTOR-RELATED"/>
    <property type="match status" value="1"/>
</dbReference>
<keyword evidence="5" id="KW-0472">Membrane</keyword>
<sequence length="212" mass="24692">MRKFCLEEKTFSNNVIIEKITNGTCYIDDHCIRISSTSICLDWREYCDGKIDCLDGHDEHYCSTLEINNCPKVSFRCQNGMCIPKDFTFDCYLDCMDNSEEDIDEYLDQCYKMSDNEWDEHHCGLMSFSCGDGQCVEHAEDFKFKCRLSTVQQINAPFIRRAEYSIHSLRIMETTRLNVGIHNIVCIGKMDHSLKQKLGFGEISSYRPRLSF</sequence>
<dbReference type="PRINTS" id="PR00261">
    <property type="entry name" value="LDLRECEPTOR"/>
</dbReference>
<comment type="subcellular location">
    <subcellularLocation>
        <location evidence="1">Membrane</location>
        <topology evidence="1">Single-pass membrane protein</topology>
    </subcellularLocation>
</comment>
<organism evidence="8 10">
    <name type="scientific">Didymodactylos carnosus</name>
    <dbReference type="NCBI Taxonomy" id="1234261"/>
    <lineage>
        <taxon>Eukaryota</taxon>
        <taxon>Metazoa</taxon>
        <taxon>Spiralia</taxon>
        <taxon>Gnathifera</taxon>
        <taxon>Rotifera</taxon>
        <taxon>Eurotatoria</taxon>
        <taxon>Bdelloidea</taxon>
        <taxon>Philodinida</taxon>
        <taxon>Philodinidae</taxon>
        <taxon>Didymodactylos</taxon>
    </lineage>
</organism>
<gene>
    <name evidence="8" type="ORF">OVA965_LOCUS19652</name>
    <name evidence="9" type="ORF">TMI583_LOCUS19763</name>
</gene>
<keyword evidence="6 7" id="KW-1015">Disulfide bond</keyword>
<dbReference type="Proteomes" id="UP000677228">
    <property type="component" value="Unassembled WGS sequence"/>
</dbReference>
<evidence type="ECO:0000313" key="9">
    <source>
        <dbReference type="EMBL" id="CAF3874391.1"/>
    </source>
</evidence>
<name>A0A8S2EAQ8_9BILA</name>
<dbReference type="InterPro" id="IPR002172">
    <property type="entry name" value="LDrepeatLR_classA_rpt"/>
</dbReference>
<evidence type="ECO:0000256" key="1">
    <source>
        <dbReference type="ARBA" id="ARBA00004167"/>
    </source>
</evidence>
<dbReference type="EMBL" id="CAJNOK010010186">
    <property type="protein sequence ID" value="CAF1108624.1"/>
    <property type="molecule type" value="Genomic_DNA"/>
</dbReference>
<reference evidence="8" key="1">
    <citation type="submission" date="2021-02" db="EMBL/GenBank/DDBJ databases">
        <authorList>
            <person name="Nowell W R."/>
        </authorList>
    </citation>
    <scope>NUCLEOTIDE SEQUENCE</scope>
</reference>
<evidence type="ECO:0000256" key="2">
    <source>
        <dbReference type="ARBA" id="ARBA00022692"/>
    </source>
</evidence>
<dbReference type="GO" id="GO:0005886">
    <property type="term" value="C:plasma membrane"/>
    <property type="evidence" value="ECO:0007669"/>
    <property type="project" value="TreeGrafter"/>
</dbReference>
<accession>A0A8S2EAQ8</accession>
<dbReference type="EMBL" id="CAJOBA010012266">
    <property type="protein sequence ID" value="CAF3874391.1"/>
    <property type="molecule type" value="Genomic_DNA"/>
</dbReference>
<evidence type="ECO:0000256" key="3">
    <source>
        <dbReference type="ARBA" id="ARBA00022737"/>
    </source>
</evidence>
<dbReference type="InterPro" id="IPR050685">
    <property type="entry name" value="LDLR"/>
</dbReference>